<dbReference type="Proteomes" id="UP000785200">
    <property type="component" value="Unassembled WGS sequence"/>
</dbReference>
<feature type="transmembrane region" description="Helical" evidence="6">
    <location>
        <begin position="124"/>
        <end position="143"/>
    </location>
</feature>
<dbReference type="PANTHER" id="PTHR43791:SF36">
    <property type="entry name" value="TRANSPORTER, PUTATIVE (AFU_ORTHOLOGUE AFUA_6G08340)-RELATED"/>
    <property type="match status" value="1"/>
</dbReference>
<comment type="caution">
    <text evidence="8">The sequence shown here is derived from an EMBL/GenBank/DDBJ whole genome shotgun (WGS) entry which is preliminary data.</text>
</comment>
<evidence type="ECO:0000313" key="9">
    <source>
        <dbReference type="Proteomes" id="UP000785200"/>
    </source>
</evidence>
<keyword evidence="3 6" id="KW-0812">Transmembrane</keyword>
<feature type="transmembrane region" description="Helical" evidence="6">
    <location>
        <begin position="287"/>
        <end position="317"/>
    </location>
</feature>
<gene>
    <name evidence="8" type="ORF">D0Z07_6077</name>
</gene>
<evidence type="ECO:0000259" key="7">
    <source>
        <dbReference type="PROSITE" id="PS50850"/>
    </source>
</evidence>
<dbReference type="GO" id="GO:0022857">
    <property type="term" value="F:transmembrane transporter activity"/>
    <property type="evidence" value="ECO:0007669"/>
    <property type="project" value="InterPro"/>
</dbReference>
<accession>A0A9P6VH87</accession>
<dbReference type="InterPro" id="IPR036259">
    <property type="entry name" value="MFS_trans_sf"/>
</dbReference>
<keyword evidence="2" id="KW-0813">Transport</keyword>
<dbReference type="PANTHER" id="PTHR43791">
    <property type="entry name" value="PERMEASE-RELATED"/>
    <property type="match status" value="1"/>
</dbReference>
<dbReference type="EMBL" id="VNKQ01000011">
    <property type="protein sequence ID" value="KAG0647885.1"/>
    <property type="molecule type" value="Genomic_DNA"/>
</dbReference>
<reference evidence="8" key="1">
    <citation type="submission" date="2019-07" db="EMBL/GenBank/DDBJ databases">
        <title>Hyphodiscus hymeniophilus genome sequencing and assembly.</title>
        <authorList>
            <person name="Kramer G."/>
            <person name="Nodwell J."/>
        </authorList>
    </citation>
    <scope>NUCLEOTIDE SEQUENCE</scope>
    <source>
        <strain evidence="8">ATCC 34498</strain>
    </source>
</reference>
<dbReference type="InterPro" id="IPR011701">
    <property type="entry name" value="MFS"/>
</dbReference>
<dbReference type="InterPro" id="IPR020846">
    <property type="entry name" value="MFS_dom"/>
</dbReference>
<feature type="transmembrane region" description="Helical" evidence="6">
    <location>
        <begin position="183"/>
        <end position="204"/>
    </location>
</feature>
<evidence type="ECO:0000313" key="8">
    <source>
        <dbReference type="EMBL" id="KAG0647885.1"/>
    </source>
</evidence>
<dbReference type="SUPFAM" id="SSF103473">
    <property type="entry name" value="MFS general substrate transporter"/>
    <property type="match status" value="1"/>
</dbReference>
<feature type="transmembrane region" description="Helical" evidence="6">
    <location>
        <begin position="155"/>
        <end position="176"/>
    </location>
</feature>
<dbReference type="AlphaFoldDB" id="A0A9P6VH87"/>
<feature type="transmembrane region" description="Helical" evidence="6">
    <location>
        <begin position="99"/>
        <end position="117"/>
    </location>
</feature>
<keyword evidence="9" id="KW-1185">Reference proteome</keyword>
<protein>
    <submittedName>
        <fullName evidence="8">Transporter</fullName>
    </submittedName>
</protein>
<dbReference type="OrthoDB" id="2985014at2759"/>
<evidence type="ECO:0000256" key="6">
    <source>
        <dbReference type="SAM" id="Phobius"/>
    </source>
</evidence>
<evidence type="ECO:0000256" key="3">
    <source>
        <dbReference type="ARBA" id="ARBA00022692"/>
    </source>
</evidence>
<feature type="transmembrane region" description="Helical" evidence="6">
    <location>
        <begin position="216"/>
        <end position="239"/>
    </location>
</feature>
<sequence length="503" mass="55991">MEGTRAPSKPPQEEVIEMHNGDIIKGDTLESEIRLTSEEQELQAKLERRLVWKLDLFILPILSLMYFLSSMGRADLGNAQIAGLTLDLKISPQQYSNVANMYLVGYIVFQLPGTILVRKLGPPLQFGCAMLGWGIFTVCLMKARSYGDLMGLRFLIGSAEAFLEGSVFYMSFWYTYHELATRGAIYFSTSALAGSFNGLIAYGIQKSLTGTNGWAAWQWLFLIEGILPIGCAFIVILLLPSTPEKGHFFFTKAEQKVAIRRSRMTHNPENAKLRPNLIYKPLFELRFWLLAAIYALNHFALTSLSNFLPAIILGFGYTAVRSQLMSVIVFACALVGINFFAHISDMTQKRGLLLIICSACTALGYILLLVITNDKGRLAATCILAFGLYPTVPISTTWITTNMAGYTKRGSSTAMINMISQAFSLAGNQAYIDPPIYRKGNAAAMSTIILHGVVCVILIWVVKRANDKKDKLRTELPQEDLARLRAESFDIVGDRHIDFVYGY</sequence>
<evidence type="ECO:0000256" key="5">
    <source>
        <dbReference type="ARBA" id="ARBA00023136"/>
    </source>
</evidence>
<proteinExistence type="predicted"/>
<dbReference type="Gene3D" id="1.20.1250.20">
    <property type="entry name" value="MFS general substrate transporter like domains"/>
    <property type="match status" value="2"/>
</dbReference>
<feature type="transmembrane region" description="Helical" evidence="6">
    <location>
        <begin position="378"/>
        <end position="400"/>
    </location>
</feature>
<evidence type="ECO:0000256" key="2">
    <source>
        <dbReference type="ARBA" id="ARBA00022448"/>
    </source>
</evidence>
<evidence type="ECO:0000256" key="1">
    <source>
        <dbReference type="ARBA" id="ARBA00004141"/>
    </source>
</evidence>
<keyword evidence="4 6" id="KW-1133">Transmembrane helix</keyword>
<comment type="subcellular location">
    <subcellularLocation>
        <location evidence="1">Membrane</location>
        <topology evidence="1">Multi-pass membrane protein</topology>
    </subcellularLocation>
</comment>
<organism evidence="8 9">
    <name type="scientific">Hyphodiscus hymeniophilus</name>
    <dbReference type="NCBI Taxonomy" id="353542"/>
    <lineage>
        <taxon>Eukaryota</taxon>
        <taxon>Fungi</taxon>
        <taxon>Dikarya</taxon>
        <taxon>Ascomycota</taxon>
        <taxon>Pezizomycotina</taxon>
        <taxon>Leotiomycetes</taxon>
        <taxon>Helotiales</taxon>
        <taxon>Hyphodiscaceae</taxon>
        <taxon>Hyphodiscus</taxon>
    </lineage>
</organism>
<feature type="transmembrane region" description="Helical" evidence="6">
    <location>
        <begin position="443"/>
        <end position="462"/>
    </location>
</feature>
<keyword evidence="5 6" id="KW-0472">Membrane</keyword>
<dbReference type="PROSITE" id="PS50850">
    <property type="entry name" value="MFS"/>
    <property type="match status" value="1"/>
</dbReference>
<feature type="domain" description="Major facilitator superfamily (MFS) profile" evidence="7">
    <location>
        <begin position="58"/>
        <end position="503"/>
    </location>
</feature>
<dbReference type="Pfam" id="PF07690">
    <property type="entry name" value="MFS_1"/>
    <property type="match status" value="1"/>
</dbReference>
<feature type="transmembrane region" description="Helical" evidence="6">
    <location>
        <begin position="323"/>
        <end position="340"/>
    </location>
</feature>
<dbReference type="GO" id="GO:0016020">
    <property type="term" value="C:membrane"/>
    <property type="evidence" value="ECO:0007669"/>
    <property type="project" value="UniProtKB-SubCell"/>
</dbReference>
<feature type="transmembrane region" description="Helical" evidence="6">
    <location>
        <begin position="352"/>
        <end position="372"/>
    </location>
</feature>
<evidence type="ECO:0000256" key="4">
    <source>
        <dbReference type="ARBA" id="ARBA00022989"/>
    </source>
</evidence>
<name>A0A9P6VH87_9HELO</name>